<organism evidence="2 3">
    <name type="scientific">Yersinia enterocolitica LC20</name>
    <dbReference type="NCBI Taxonomy" id="1443113"/>
    <lineage>
        <taxon>Bacteria</taxon>
        <taxon>Pseudomonadati</taxon>
        <taxon>Pseudomonadota</taxon>
        <taxon>Gammaproteobacteria</taxon>
        <taxon>Enterobacterales</taxon>
        <taxon>Yersiniaceae</taxon>
        <taxon>Yersinia</taxon>
    </lineage>
</organism>
<dbReference type="AlphaFoldDB" id="A0A7U5PGM1"/>
<keyword evidence="1" id="KW-0812">Transmembrane</keyword>
<feature type="transmembrane region" description="Helical" evidence="1">
    <location>
        <begin position="50"/>
        <end position="68"/>
    </location>
</feature>
<keyword evidence="1" id="KW-1133">Transmembrane helix</keyword>
<evidence type="ECO:0000256" key="1">
    <source>
        <dbReference type="SAM" id="Phobius"/>
    </source>
</evidence>
<evidence type="ECO:0000313" key="3">
    <source>
        <dbReference type="Proteomes" id="UP000230961"/>
    </source>
</evidence>
<accession>A0A7U5PGM1</accession>
<sequence length="69" mass="7775">MENETKAKMSLTSLIRHVFAAIGFLIVMGFVLSIPNGLNLGVIHFGYNQLFGLFFRIDITSYCFVCLLE</sequence>
<gene>
    <name evidence="2" type="ORF">LC20_07275</name>
</gene>
<reference evidence="2 3" key="1">
    <citation type="submission" date="2017-11" db="EMBL/GenBank/DDBJ databases">
        <title>The complete genome sequence and comparative genome analysis of Yersinia enterocolitica strain LC20.</title>
        <authorList>
            <person name="Shi G."/>
            <person name="Su M."/>
            <person name="Liang J."/>
            <person name="Gu W."/>
            <person name="Xiao Y."/>
            <person name="Zhang Z."/>
            <person name="Qiu H."/>
            <person name="Duan R."/>
            <person name="Zhang Z."/>
            <person name="Li Y."/>
            <person name="Zhang X."/>
            <person name="Ling Y."/>
            <person name="Song L."/>
            <person name="Chen M."/>
            <person name="Zhao Y."/>
            <person name="Wu J."/>
            <person name="Jing H."/>
            <person name="Xiao J."/>
            <person name="Wang X."/>
        </authorList>
    </citation>
    <scope>NUCLEOTIDE SEQUENCE [LARGE SCALE GENOMIC DNA]</scope>
    <source>
        <strain evidence="2 3">LC20</strain>
    </source>
</reference>
<dbReference type="EMBL" id="CP007448">
    <property type="protein sequence ID" value="ATX62794.1"/>
    <property type="molecule type" value="Genomic_DNA"/>
</dbReference>
<evidence type="ECO:0000313" key="2">
    <source>
        <dbReference type="EMBL" id="ATX62794.1"/>
    </source>
</evidence>
<dbReference type="Proteomes" id="UP000230961">
    <property type="component" value="Chromosome"/>
</dbReference>
<proteinExistence type="predicted"/>
<keyword evidence="1" id="KW-0472">Membrane</keyword>
<protein>
    <submittedName>
        <fullName evidence="2">Uncharacterized protein</fullName>
    </submittedName>
</protein>
<feature type="transmembrane region" description="Helical" evidence="1">
    <location>
        <begin position="18"/>
        <end position="38"/>
    </location>
</feature>
<dbReference type="KEGG" id="yel:LC20_07275"/>
<name>A0A7U5PGM1_YEREN</name>